<dbReference type="PROSITE" id="PS50280">
    <property type="entry name" value="SET"/>
    <property type="match status" value="1"/>
</dbReference>
<accession>A0A8C3XLA2</accession>
<dbReference type="InterPro" id="IPR001214">
    <property type="entry name" value="SET_dom"/>
</dbReference>
<dbReference type="PROSITE" id="PS00028">
    <property type="entry name" value="ZINC_FINGER_C2H2_1"/>
    <property type="match status" value="10"/>
</dbReference>
<dbReference type="PROSITE" id="PS50157">
    <property type="entry name" value="ZINC_FINGER_C2H2_2"/>
    <property type="match status" value="10"/>
</dbReference>
<feature type="compositionally biased region" description="Acidic residues" evidence="18">
    <location>
        <begin position="122"/>
        <end position="151"/>
    </location>
</feature>
<keyword evidence="22" id="KW-1185">Reference proteome</keyword>
<comment type="function">
    <text evidence="16">Transcriptional activator, essential for early embryonic development and survival of embryonic stem cells (ESCs). Supports cell growth and survival during early development by transcriptionally activating the expression of the translation initiation factor EIF3B, to sustain global translation. Activates the transcription of FLNC.</text>
</comment>
<evidence type="ECO:0000256" key="14">
    <source>
        <dbReference type="ARBA" id="ARBA00024120"/>
    </source>
</evidence>
<dbReference type="FunFam" id="3.30.160.60:FF:000428">
    <property type="entry name" value="PR domain zinc finger protein 10"/>
    <property type="match status" value="1"/>
</dbReference>
<evidence type="ECO:0000256" key="5">
    <source>
        <dbReference type="ARBA" id="ARBA00022737"/>
    </source>
</evidence>
<dbReference type="InterPro" id="IPR013087">
    <property type="entry name" value="Znf_C2H2_type"/>
</dbReference>
<feature type="region of interest" description="Disordered" evidence="18">
    <location>
        <begin position="364"/>
        <end position="392"/>
    </location>
</feature>
<dbReference type="PANTHER" id="PTHR24408">
    <property type="entry name" value="ZINC FINGER PROTEIN"/>
    <property type="match status" value="1"/>
</dbReference>
<comment type="subcellular location">
    <subcellularLocation>
        <location evidence="1">Nucleus</location>
    </subcellularLocation>
</comment>
<dbReference type="Ensembl" id="ENSCSRT00000006641.1">
    <property type="protein sequence ID" value="ENSCSRP00000006435.1"/>
    <property type="gene ID" value="ENSCSRG00000004532.1"/>
</dbReference>
<proteinExistence type="predicted"/>
<dbReference type="InterPro" id="IPR036236">
    <property type="entry name" value="Znf_C2H2_sf"/>
</dbReference>
<dbReference type="FunFam" id="3.30.160.60:FF:000300">
    <property type="entry name" value="PR domain zinc finger protein 10"/>
    <property type="match status" value="1"/>
</dbReference>
<keyword evidence="10" id="KW-0238">DNA-binding</keyword>
<evidence type="ECO:0000256" key="3">
    <source>
        <dbReference type="ARBA" id="ARBA00022553"/>
    </source>
</evidence>
<dbReference type="Pfam" id="PF12874">
    <property type="entry name" value="zf-met"/>
    <property type="match status" value="1"/>
</dbReference>
<keyword evidence="4" id="KW-0479">Metal-binding</keyword>
<reference evidence="21" key="2">
    <citation type="submission" date="2025-09" db="UniProtKB">
        <authorList>
            <consortium name="Ensembl"/>
        </authorList>
    </citation>
    <scope>IDENTIFICATION</scope>
</reference>
<feature type="region of interest" description="Disordered" evidence="18">
    <location>
        <begin position="434"/>
        <end position="475"/>
    </location>
</feature>
<evidence type="ECO:0000256" key="7">
    <source>
        <dbReference type="ARBA" id="ARBA00022833"/>
    </source>
</evidence>
<dbReference type="SMART" id="SM00355">
    <property type="entry name" value="ZnF_C2H2"/>
    <property type="match status" value="10"/>
</dbReference>
<sequence length="1142" mass="129937">TSYWETRHLRISSSFLLQVHFVPEGGTVAQIVYSDDQDRPPQQVVYTADGTSYTSVDTSEHTLVYIHPVEATQACLVPHPTPSCPLWASLPVHNQVLPPMEAVDGSDPLAPLQNPMGTMETKEEDDDEDDDDDDEDEDEEGEDTDLDEWDPDPPRPFDPHDLWCEECNNSHPSVCPKHGPLHPIPNRPVLTRARASLPLVLYIDRFLGGVFSKRRIPKRTQFGPVEGPLVRQTELKDCYIHLKKGDRKDRDLQEDLWFELSSEALCNWMMFVRPAQNHLEQNLVAYQYGHHIYYTTIKNVEPKQELKVWYAASYAEFVNQKIHDISEEERKVLRDQEKNWPCYECNRRFMSSEQLQQHLNSHDEKLDFFSRGRGRGKRRFGPGRRPGRPPKFMRLEVTSENGEKCEEGTQDLLNFSSKGQFDEAGQATLNGLEQQEQTPVPPETQSALDQQPEGHPLQLQQQHDESPVPTQSTMTADDMRRAKRIRNAALQHLFIRKSFRPFKCLQCGKAFREKDKLDQHLRFHGREGNCPLTCDICNKGFINSGALESHMKFHLDQKTYSCIFCPESFDRLDLLKDHVAIHVNDGYFTCPTCKKRFPDFIQVKKHVRSFHSEKIYQCTECDKAFCRPDKLRLHMLRHSDRKDFLCSTCGKQFKRKDKLREHMQRMHNPEREAKKADRISRSKTFKPRIASTDYESFMFKCRLCMMGFRRRGMLVNHLSKRHPDMKIEEVPELTLPIIKPNRDYFCQYCDKVYKSASKRKAHILKNHPGAELPPSIRKLRPAGPGEPDPMLSTHTQLTGTIATPPVCCPHCSKQYSSKTKMVQHIRKKHPEFAQLPNTIHTPLAAAVISSTPAVLTTDSTTGETVVTTDLLTQAMTELSQTLTTDYRTPQGDYQRIQYIPVSQSTAGLQQPQHIQLQVVQVAQATSPHQSQHSTVDVGQLHDPQTYTQHAIQVQHIQVTEPAPTTQSSSQVGAQPLSPSSQQSQQELSPSQMQTTTSAPSQTLQQQQGNSVQHTYLPSTWNSFRSYPSEIQMMAIPQGQYVIAETSVGTPVTTVNTGQVKAVTQTHYVISEGQPDLDVKQNSSLSSGVQVGVSQPSAHCDPLESQTTNQQQTTQYIITTTTNGNGGSEVHITKPRTFSTEHE</sequence>
<dbReference type="GO" id="GO:0043565">
    <property type="term" value="F:sequence-specific DNA binding"/>
    <property type="evidence" value="ECO:0007669"/>
    <property type="project" value="TreeGrafter"/>
</dbReference>
<dbReference type="GO" id="GO:0005634">
    <property type="term" value="C:nucleus"/>
    <property type="evidence" value="ECO:0007669"/>
    <property type="project" value="UniProtKB-SubCell"/>
</dbReference>
<feature type="domain" description="C2H2-type" evidence="19">
    <location>
        <begin position="502"/>
        <end position="529"/>
    </location>
</feature>
<evidence type="ECO:0000256" key="12">
    <source>
        <dbReference type="ARBA" id="ARBA00023163"/>
    </source>
</evidence>
<feature type="domain" description="C2H2-type" evidence="19">
    <location>
        <begin position="744"/>
        <end position="772"/>
    </location>
</feature>
<feature type="compositionally biased region" description="Basic and acidic residues" evidence="18">
    <location>
        <begin position="152"/>
        <end position="161"/>
    </location>
</feature>
<dbReference type="GO" id="GO:0000981">
    <property type="term" value="F:DNA-binding transcription factor activity, RNA polymerase II-specific"/>
    <property type="evidence" value="ECO:0007669"/>
    <property type="project" value="TreeGrafter"/>
</dbReference>
<feature type="domain" description="C2H2-type" evidence="19">
    <location>
        <begin position="340"/>
        <end position="367"/>
    </location>
</feature>
<keyword evidence="11" id="KW-0010">Activator</keyword>
<dbReference type="InterPro" id="IPR046341">
    <property type="entry name" value="SET_dom_sf"/>
</dbReference>
<evidence type="ECO:0000313" key="21">
    <source>
        <dbReference type="Ensembl" id="ENSCSRP00000006435.1"/>
    </source>
</evidence>
<evidence type="ECO:0000256" key="4">
    <source>
        <dbReference type="ARBA" id="ARBA00022723"/>
    </source>
</evidence>
<evidence type="ECO:0000256" key="18">
    <source>
        <dbReference type="SAM" id="MobiDB-lite"/>
    </source>
</evidence>
<feature type="compositionally biased region" description="Low complexity" evidence="18">
    <location>
        <begin position="974"/>
        <end position="991"/>
    </location>
</feature>
<keyword evidence="7" id="KW-0862">Zinc</keyword>
<feature type="region of interest" description="Disordered" evidence="18">
    <location>
        <begin position="960"/>
        <end position="1011"/>
    </location>
</feature>
<evidence type="ECO:0000256" key="6">
    <source>
        <dbReference type="ARBA" id="ARBA00022771"/>
    </source>
</evidence>
<reference evidence="21" key="1">
    <citation type="submission" date="2025-08" db="UniProtKB">
        <authorList>
            <consortium name="Ensembl"/>
        </authorList>
    </citation>
    <scope>IDENTIFICATION</scope>
</reference>
<evidence type="ECO:0000259" key="19">
    <source>
        <dbReference type="PROSITE" id="PS50157"/>
    </source>
</evidence>
<feature type="compositionally biased region" description="Polar residues" evidence="18">
    <location>
        <begin position="960"/>
        <end position="972"/>
    </location>
</feature>
<keyword evidence="3" id="KW-0597">Phosphoprotein</keyword>
<dbReference type="Proteomes" id="UP000694403">
    <property type="component" value="Unplaced"/>
</dbReference>
<dbReference type="FunFam" id="3.30.160.60:FF:000413">
    <property type="entry name" value="PR domain zinc finger protein 10"/>
    <property type="match status" value="1"/>
</dbReference>
<organism evidence="21 22">
    <name type="scientific">Chelydra serpentina</name>
    <name type="common">Snapping turtle</name>
    <name type="synonym">Testudo serpentina</name>
    <dbReference type="NCBI Taxonomy" id="8475"/>
    <lineage>
        <taxon>Eukaryota</taxon>
        <taxon>Metazoa</taxon>
        <taxon>Chordata</taxon>
        <taxon>Craniata</taxon>
        <taxon>Vertebrata</taxon>
        <taxon>Euteleostomi</taxon>
        <taxon>Archelosauria</taxon>
        <taxon>Testudinata</taxon>
        <taxon>Testudines</taxon>
        <taxon>Cryptodira</taxon>
        <taxon>Durocryptodira</taxon>
        <taxon>Americhelydia</taxon>
        <taxon>Chelydroidea</taxon>
        <taxon>Chelydridae</taxon>
        <taxon>Chelydra</taxon>
    </lineage>
</organism>
<evidence type="ECO:0000256" key="8">
    <source>
        <dbReference type="ARBA" id="ARBA00022843"/>
    </source>
</evidence>
<dbReference type="Gene3D" id="2.170.270.10">
    <property type="entry name" value="SET domain"/>
    <property type="match status" value="1"/>
</dbReference>
<dbReference type="FunFam" id="2.170.270.10:FF:000007">
    <property type="entry name" value="PR domain zinc finger protein 10"/>
    <property type="match status" value="1"/>
</dbReference>
<feature type="domain" description="C2H2-type" evidence="19">
    <location>
        <begin position="560"/>
        <end position="587"/>
    </location>
</feature>
<keyword evidence="6 17" id="KW-0863">Zinc-finger</keyword>
<evidence type="ECO:0000256" key="11">
    <source>
        <dbReference type="ARBA" id="ARBA00023159"/>
    </source>
</evidence>
<evidence type="ECO:0000256" key="15">
    <source>
        <dbReference type="ARBA" id="ARBA00029959"/>
    </source>
</evidence>
<keyword evidence="5" id="KW-0677">Repeat</keyword>
<feature type="compositionally biased region" description="Polar residues" evidence="18">
    <location>
        <begin position="992"/>
        <end position="1011"/>
    </location>
</feature>
<feature type="domain" description="C2H2-type" evidence="19">
    <location>
        <begin position="699"/>
        <end position="727"/>
    </location>
</feature>
<feature type="domain" description="C2H2-type" evidence="19">
    <location>
        <begin position="644"/>
        <end position="672"/>
    </location>
</feature>
<keyword evidence="9" id="KW-0805">Transcription regulation</keyword>
<evidence type="ECO:0000256" key="9">
    <source>
        <dbReference type="ARBA" id="ARBA00023015"/>
    </source>
</evidence>
<evidence type="ECO:0000256" key="2">
    <source>
        <dbReference type="ARBA" id="ARBA00022499"/>
    </source>
</evidence>
<feature type="region of interest" description="Disordered" evidence="18">
    <location>
        <begin position="1119"/>
        <end position="1142"/>
    </location>
</feature>
<dbReference type="FunFam" id="3.30.160.60:FF:000347">
    <property type="entry name" value="PR domain zinc finger protein 10"/>
    <property type="match status" value="1"/>
</dbReference>
<feature type="domain" description="C2H2-type" evidence="19">
    <location>
        <begin position="588"/>
        <end position="612"/>
    </location>
</feature>
<name>A0A8C3XLA2_CHESE</name>
<feature type="compositionally biased region" description="Basic residues" evidence="18">
    <location>
        <begin position="372"/>
        <end position="388"/>
    </location>
</feature>
<evidence type="ECO:0000256" key="10">
    <source>
        <dbReference type="ARBA" id="ARBA00023125"/>
    </source>
</evidence>
<evidence type="ECO:0000256" key="17">
    <source>
        <dbReference type="PROSITE-ProRule" id="PRU00042"/>
    </source>
</evidence>
<dbReference type="Pfam" id="PF21549">
    <property type="entry name" value="PRDM2_PR"/>
    <property type="match status" value="1"/>
</dbReference>
<feature type="domain" description="C2H2-type" evidence="19">
    <location>
        <begin position="532"/>
        <end position="559"/>
    </location>
</feature>
<evidence type="ECO:0000256" key="1">
    <source>
        <dbReference type="ARBA" id="ARBA00004123"/>
    </source>
</evidence>
<dbReference type="Pfam" id="PF00096">
    <property type="entry name" value="zf-C2H2"/>
    <property type="match status" value="5"/>
</dbReference>
<protein>
    <recommendedName>
        <fullName evidence="14">PR domain zinc finger protein 10</fullName>
    </recommendedName>
    <alternativeName>
        <fullName evidence="15">PR domain-containing protein 10</fullName>
    </alternativeName>
</protein>
<feature type="region of interest" description="Disordered" evidence="18">
    <location>
        <begin position="98"/>
        <end position="161"/>
    </location>
</feature>
<dbReference type="GO" id="GO:0008270">
    <property type="term" value="F:zinc ion binding"/>
    <property type="evidence" value="ECO:0007669"/>
    <property type="project" value="UniProtKB-KW"/>
</dbReference>
<dbReference type="SUPFAM" id="SSF82199">
    <property type="entry name" value="SET domain"/>
    <property type="match status" value="1"/>
</dbReference>
<dbReference type="FunFam" id="3.30.160.60:FF:000287">
    <property type="entry name" value="PR domain zinc finger protein 10"/>
    <property type="match status" value="1"/>
</dbReference>
<keyword evidence="13" id="KW-0539">Nucleus</keyword>
<dbReference type="PANTHER" id="PTHR24408:SF58">
    <property type="entry name" value="TRANSCRIPTION FACTOR (TFIIIA), PUTATIVE (AFU_ORTHOLOGUE AFUA_1G05150)-RELATED"/>
    <property type="match status" value="1"/>
</dbReference>
<evidence type="ECO:0000313" key="22">
    <source>
        <dbReference type="Proteomes" id="UP000694403"/>
    </source>
</evidence>
<evidence type="ECO:0000256" key="16">
    <source>
        <dbReference type="ARBA" id="ARBA00093328"/>
    </source>
</evidence>
<keyword evidence="8" id="KW-0832">Ubl conjugation</keyword>
<keyword evidence="12" id="KW-0804">Transcription</keyword>
<dbReference type="SUPFAM" id="SSF57667">
    <property type="entry name" value="beta-beta-alpha zinc fingers"/>
    <property type="match status" value="3"/>
</dbReference>
<evidence type="ECO:0000259" key="20">
    <source>
        <dbReference type="PROSITE" id="PS50280"/>
    </source>
</evidence>
<dbReference type="FunFam" id="3.30.160.60:FF:000411">
    <property type="entry name" value="PR domain zinc finger protein 10"/>
    <property type="match status" value="1"/>
</dbReference>
<keyword evidence="2" id="KW-1017">Isopeptide bond</keyword>
<evidence type="ECO:0000256" key="13">
    <source>
        <dbReference type="ARBA" id="ARBA00023242"/>
    </source>
</evidence>
<dbReference type="Gene3D" id="3.30.160.60">
    <property type="entry name" value="Classic Zinc Finger"/>
    <property type="match status" value="7"/>
</dbReference>
<feature type="domain" description="SET" evidence="20">
    <location>
        <begin position="197"/>
        <end position="311"/>
    </location>
</feature>
<dbReference type="CDD" id="cd19194">
    <property type="entry name" value="PR-SET_PRDM10"/>
    <property type="match status" value="1"/>
</dbReference>
<dbReference type="AlphaFoldDB" id="A0A8C3XLA2"/>
<feature type="domain" description="C2H2-type" evidence="19">
    <location>
        <begin position="616"/>
        <end position="643"/>
    </location>
</feature>
<dbReference type="InterPro" id="IPR044403">
    <property type="entry name" value="PRDM10_PR/SET"/>
</dbReference>
<feature type="domain" description="C2H2-type" evidence="19">
    <location>
        <begin position="806"/>
        <end position="829"/>
    </location>
</feature>